<keyword evidence="7" id="KW-0378">Hydrolase</keyword>
<dbReference type="Gene3D" id="1.10.3210.10">
    <property type="entry name" value="Hypothetical protein af1432"/>
    <property type="match status" value="1"/>
</dbReference>
<dbReference type="Pfam" id="PF02824">
    <property type="entry name" value="TGS"/>
    <property type="match status" value="1"/>
</dbReference>
<dbReference type="Gene3D" id="3.10.20.30">
    <property type="match status" value="1"/>
</dbReference>
<evidence type="ECO:0000259" key="5">
    <source>
        <dbReference type="PROSITE" id="PS51831"/>
    </source>
</evidence>
<dbReference type="AlphaFoldDB" id="A0A538TB83"/>
<dbReference type="Gene3D" id="3.30.70.260">
    <property type="match status" value="1"/>
</dbReference>
<evidence type="ECO:0000259" key="6">
    <source>
        <dbReference type="PROSITE" id="PS51880"/>
    </source>
</evidence>
<name>A0A538TB83_UNCEI</name>
<dbReference type="CDD" id="cd04876">
    <property type="entry name" value="ACT_RelA-SpoT"/>
    <property type="match status" value="1"/>
</dbReference>
<dbReference type="InterPro" id="IPR043519">
    <property type="entry name" value="NT_sf"/>
</dbReference>
<dbReference type="Proteomes" id="UP000317716">
    <property type="component" value="Unassembled WGS sequence"/>
</dbReference>
<feature type="domain" description="HD" evidence="5">
    <location>
        <begin position="83"/>
        <end position="185"/>
    </location>
</feature>
<dbReference type="Pfam" id="PF13328">
    <property type="entry name" value="HD_4"/>
    <property type="match status" value="1"/>
</dbReference>
<comment type="pathway">
    <text evidence="1">Purine metabolism.</text>
</comment>
<feature type="domain" description="ACT" evidence="4">
    <location>
        <begin position="677"/>
        <end position="750"/>
    </location>
</feature>
<dbReference type="InterPro" id="IPR003607">
    <property type="entry name" value="HD/PDEase_dom"/>
</dbReference>
<dbReference type="SMART" id="SM00954">
    <property type="entry name" value="RelA_SpoT"/>
    <property type="match status" value="1"/>
</dbReference>
<reference evidence="7 8" key="1">
    <citation type="journal article" date="2019" name="Nat. Microbiol.">
        <title>Mediterranean grassland soil C-N compound turnover is dependent on rainfall and depth, and is mediated by genomically divergent microorganisms.</title>
        <authorList>
            <person name="Diamond S."/>
            <person name="Andeer P.F."/>
            <person name="Li Z."/>
            <person name="Crits-Christoph A."/>
            <person name="Burstein D."/>
            <person name="Anantharaman K."/>
            <person name="Lane K.R."/>
            <person name="Thomas B.C."/>
            <person name="Pan C."/>
            <person name="Northen T.R."/>
            <person name="Banfield J.F."/>
        </authorList>
    </citation>
    <scope>NUCLEOTIDE SEQUENCE [LARGE SCALE GENOMIC DNA]</scope>
    <source>
        <strain evidence="7">WS_2</strain>
    </source>
</reference>
<dbReference type="InterPro" id="IPR045865">
    <property type="entry name" value="ACT-like_dom_sf"/>
</dbReference>
<dbReference type="InterPro" id="IPR045600">
    <property type="entry name" value="RelA/SpoT_AH_RIS"/>
</dbReference>
<proteinExistence type="inferred from homology"/>
<dbReference type="PANTHER" id="PTHR21262:SF31">
    <property type="entry name" value="GTP PYROPHOSPHOKINASE"/>
    <property type="match status" value="1"/>
</dbReference>
<evidence type="ECO:0000313" key="7">
    <source>
        <dbReference type="EMBL" id="TMQ60794.1"/>
    </source>
</evidence>
<dbReference type="GO" id="GO:0015969">
    <property type="term" value="P:guanosine tetraphosphate metabolic process"/>
    <property type="evidence" value="ECO:0007669"/>
    <property type="project" value="InterPro"/>
</dbReference>
<feature type="domain" description="TGS" evidence="6">
    <location>
        <begin position="425"/>
        <end position="486"/>
    </location>
</feature>
<dbReference type="GO" id="GO:0016787">
    <property type="term" value="F:hydrolase activity"/>
    <property type="evidence" value="ECO:0007669"/>
    <property type="project" value="UniProtKB-KW"/>
</dbReference>
<dbReference type="InterPro" id="IPR033655">
    <property type="entry name" value="TGS_RelA/SpoT"/>
</dbReference>
<dbReference type="SUPFAM" id="SSF55021">
    <property type="entry name" value="ACT-like"/>
    <property type="match status" value="1"/>
</dbReference>
<dbReference type="InterPro" id="IPR012676">
    <property type="entry name" value="TGS-like"/>
</dbReference>
<dbReference type="GO" id="GO:0005886">
    <property type="term" value="C:plasma membrane"/>
    <property type="evidence" value="ECO:0007669"/>
    <property type="project" value="TreeGrafter"/>
</dbReference>
<dbReference type="PROSITE" id="PS51831">
    <property type="entry name" value="HD"/>
    <property type="match status" value="1"/>
</dbReference>
<dbReference type="CDD" id="cd01668">
    <property type="entry name" value="TGS_RSH"/>
    <property type="match status" value="1"/>
</dbReference>
<dbReference type="Gene3D" id="3.30.460.10">
    <property type="entry name" value="Beta Polymerase, domain 2"/>
    <property type="match status" value="1"/>
</dbReference>
<evidence type="ECO:0000256" key="1">
    <source>
        <dbReference type="ARBA" id="ARBA00025704"/>
    </source>
</evidence>
<gene>
    <name evidence="7" type="ORF">E6K72_00295</name>
</gene>
<accession>A0A538TB83</accession>
<dbReference type="InterPro" id="IPR004095">
    <property type="entry name" value="TGS"/>
</dbReference>
<dbReference type="InterPro" id="IPR004811">
    <property type="entry name" value="RelA/Spo_fam"/>
</dbReference>
<organism evidence="7 8">
    <name type="scientific">Eiseniibacteriota bacterium</name>
    <dbReference type="NCBI Taxonomy" id="2212470"/>
    <lineage>
        <taxon>Bacteria</taxon>
        <taxon>Candidatus Eiseniibacteriota</taxon>
    </lineage>
</organism>
<comment type="function">
    <text evidence="2">In eubacteria ppGpp (guanosine 3'-diphosphate 5'-diphosphate) is a mediator of the stringent response that coordinates a variety of cellular activities in response to changes in nutritional abundance.</text>
</comment>
<dbReference type="SUPFAM" id="SSF81271">
    <property type="entry name" value="TGS-like"/>
    <property type="match status" value="1"/>
</dbReference>
<dbReference type="InterPro" id="IPR012675">
    <property type="entry name" value="Beta-grasp_dom_sf"/>
</dbReference>
<dbReference type="EMBL" id="VBOS01000010">
    <property type="protein sequence ID" value="TMQ60794.1"/>
    <property type="molecule type" value="Genomic_DNA"/>
</dbReference>
<dbReference type="Pfam" id="PF13291">
    <property type="entry name" value="ACT_4"/>
    <property type="match status" value="1"/>
</dbReference>
<evidence type="ECO:0000256" key="2">
    <source>
        <dbReference type="RuleBase" id="RU003847"/>
    </source>
</evidence>
<dbReference type="SUPFAM" id="SSF81301">
    <property type="entry name" value="Nucleotidyltransferase"/>
    <property type="match status" value="1"/>
</dbReference>
<evidence type="ECO:0000259" key="4">
    <source>
        <dbReference type="PROSITE" id="PS51671"/>
    </source>
</evidence>
<comment type="similarity">
    <text evidence="2">Belongs to the relA/spoT family.</text>
</comment>
<dbReference type="CDD" id="cd05399">
    <property type="entry name" value="NT_Rel-Spo_like"/>
    <property type="match status" value="1"/>
</dbReference>
<dbReference type="SMART" id="SM00471">
    <property type="entry name" value="HDc"/>
    <property type="match status" value="1"/>
</dbReference>
<evidence type="ECO:0000256" key="3">
    <source>
        <dbReference type="SAM" id="MobiDB-lite"/>
    </source>
</evidence>
<evidence type="ECO:0000313" key="8">
    <source>
        <dbReference type="Proteomes" id="UP000317716"/>
    </source>
</evidence>
<dbReference type="FunFam" id="3.30.460.10:FF:000001">
    <property type="entry name" value="GTP pyrophosphokinase RelA"/>
    <property type="match status" value="1"/>
</dbReference>
<dbReference type="InterPro" id="IPR002912">
    <property type="entry name" value="ACT_dom"/>
</dbReference>
<comment type="caution">
    <text evidence="7">The sequence shown here is derived from an EMBL/GenBank/DDBJ whole genome shotgun (WGS) entry which is preliminary data.</text>
</comment>
<feature type="region of interest" description="Disordered" evidence="3">
    <location>
        <begin position="1"/>
        <end position="37"/>
    </location>
</feature>
<dbReference type="FunFam" id="3.10.20.30:FF:000002">
    <property type="entry name" value="GTP pyrophosphokinase (RelA/SpoT)"/>
    <property type="match status" value="1"/>
</dbReference>
<dbReference type="PANTHER" id="PTHR21262">
    <property type="entry name" value="GUANOSINE-3',5'-BIS DIPHOSPHATE 3'-PYROPHOSPHOHYDROLASE"/>
    <property type="match status" value="1"/>
</dbReference>
<sequence length="767" mass="85127">MSGGVRPDAQRVAGGGPPPAQAQGGASGVSGASGSSDHPELRAALIAALDERAPRVDRDRVAACFDFVDRAHGAQLRESGQPFVSHVVEVCQILIRLLETRTDTTLSLAALLHDVVEDTTTTLDEVEKRFGHEVARLVEGVTKLLGLHFDSHRAEQAENFRKMLLSMARDLRVIFIKLADRLHNMRTLEYLKPEKVKRIAAETLDIYAPLAHRLGMAGIKRELEDLSLKALEPAAYQEIAQRIAAKREEREAFLGTVRTRLGEALKAAGIKAEVMGRPKHFYSIYMKLKGGRDFESIYDLFGLRIITHTRNDCYRALGVAHDLFTPVAERFKDYIATPKSNLYQSLHTTVLATTGEMVEIQIRTREMHRIAETGVAAHYVYKQGGRVDEELDARLGGFVAQTADWQRTASDDEYMEFLRTALYQEEVFVYTPRRELKRLPKGATPLDFAFLIHTAVGQHTVGARVKGELVPLRHELRNGDMVEIITSPQAQPHDDWLQIVRTAGARSKIRQWLRQRRHDDSVALGREMLERELKRMRARPDEKAIEDAAQALGCTNLDQLYARLGEGQVSLTIVMRKLAPEKEGFAERLAKGPLEALGLGRKPAAGVRIQGLDNVMVSFARCCQPVPGDRVIGIVTVGRGVSVHRQDCPNTFANRVEADRKVEVDWDARIGETFPVRLVVYGHDRTSLLADIAKVIAATAVNIRSAGMASEDQTARGVFVVEVPHLARLQEVIKAVRGVKGVTRVERRQRLLRGGPPPPARASGNAG</sequence>
<dbReference type="InterPro" id="IPR006674">
    <property type="entry name" value="HD_domain"/>
</dbReference>
<dbReference type="Pfam" id="PF04607">
    <property type="entry name" value="RelA_SpoT"/>
    <property type="match status" value="1"/>
</dbReference>
<dbReference type="SUPFAM" id="SSF109604">
    <property type="entry name" value="HD-domain/PDEase-like"/>
    <property type="match status" value="1"/>
</dbReference>
<dbReference type="NCBIfam" id="TIGR00691">
    <property type="entry name" value="spoT_relA"/>
    <property type="match status" value="1"/>
</dbReference>
<dbReference type="PROSITE" id="PS51671">
    <property type="entry name" value="ACT"/>
    <property type="match status" value="1"/>
</dbReference>
<dbReference type="InterPro" id="IPR007685">
    <property type="entry name" value="RelA_SpoT"/>
</dbReference>
<dbReference type="PROSITE" id="PS51880">
    <property type="entry name" value="TGS"/>
    <property type="match status" value="1"/>
</dbReference>
<dbReference type="CDD" id="cd00077">
    <property type="entry name" value="HDc"/>
    <property type="match status" value="1"/>
</dbReference>
<dbReference type="FunFam" id="1.10.3210.10:FF:000001">
    <property type="entry name" value="GTP pyrophosphokinase RelA"/>
    <property type="match status" value="1"/>
</dbReference>
<dbReference type="Pfam" id="PF19296">
    <property type="entry name" value="RelA_AH_RIS"/>
    <property type="match status" value="1"/>
</dbReference>
<protein>
    <submittedName>
        <fullName evidence="7">Bifunctional (P)ppGpp synthetase/guanosine-3',5'-bis(Diphosphate) 3'-pyrophosphohydrolase</fullName>
    </submittedName>
</protein>
<feature type="compositionally biased region" description="Low complexity" evidence="3">
    <location>
        <begin position="21"/>
        <end position="36"/>
    </location>
</feature>